<reference evidence="3 4" key="1">
    <citation type="journal article" date="2010" name="Proc. Natl. Acad. Sci. U.S.A.">
        <title>Insights into evolution of multicellular fungi from the assembled chromosomes of the mushroom Coprinopsis cinerea (Coprinus cinereus).</title>
        <authorList>
            <person name="Stajich J.E."/>
            <person name="Wilke S.K."/>
            <person name="Ahren D."/>
            <person name="Au C.H."/>
            <person name="Birren B.W."/>
            <person name="Borodovsky M."/>
            <person name="Burns C."/>
            <person name="Canback B."/>
            <person name="Casselton L.A."/>
            <person name="Cheng C.K."/>
            <person name="Deng J."/>
            <person name="Dietrich F.S."/>
            <person name="Fargo D.C."/>
            <person name="Farman M.L."/>
            <person name="Gathman A.C."/>
            <person name="Goldberg J."/>
            <person name="Guigo R."/>
            <person name="Hoegger P.J."/>
            <person name="Hooker J.B."/>
            <person name="Huggins A."/>
            <person name="James T.Y."/>
            <person name="Kamada T."/>
            <person name="Kilaru S."/>
            <person name="Kodira C."/>
            <person name="Kues U."/>
            <person name="Kupfer D."/>
            <person name="Kwan H.S."/>
            <person name="Lomsadze A."/>
            <person name="Li W."/>
            <person name="Lilly W.W."/>
            <person name="Ma L.J."/>
            <person name="Mackey A.J."/>
            <person name="Manning G."/>
            <person name="Martin F."/>
            <person name="Muraguchi H."/>
            <person name="Natvig D.O."/>
            <person name="Palmerini H."/>
            <person name="Ramesh M.A."/>
            <person name="Rehmeyer C.J."/>
            <person name="Roe B.A."/>
            <person name="Shenoy N."/>
            <person name="Stanke M."/>
            <person name="Ter-Hovhannisyan V."/>
            <person name="Tunlid A."/>
            <person name="Velagapudi R."/>
            <person name="Vision T.J."/>
            <person name="Zeng Q."/>
            <person name="Zolan M.E."/>
            <person name="Pukkila P.J."/>
        </authorList>
    </citation>
    <scope>NUCLEOTIDE SEQUENCE [LARGE SCALE GENOMIC DNA]</scope>
    <source>
        <strain evidence="4">Okayama-7 / 130 / ATCC MYA-4618 / FGSC 9003</strain>
    </source>
</reference>
<dbReference type="STRING" id="240176.A8NUS1"/>
<dbReference type="PANTHER" id="PTHR23355:SF65">
    <property type="entry name" value="EXORIBONUCLEASE CYT-4, PUTATIVE (AFU_ORTHOLOGUE AFUA_7G01550)-RELATED"/>
    <property type="match status" value="1"/>
</dbReference>
<dbReference type="Proteomes" id="UP000001861">
    <property type="component" value="Unassembled WGS sequence"/>
</dbReference>
<accession>A8NUS1</accession>
<dbReference type="FunCoup" id="A8NUS1">
    <property type="interactions" value="1"/>
</dbReference>
<gene>
    <name evidence="3" type="ORF">CC1G_07603</name>
</gene>
<dbReference type="GO" id="GO:0000932">
    <property type="term" value="C:P-body"/>
    <property type="evidence" value="ECO:0007669"/>
    <property type="project" value="TreeGrafter"/>
</dbReference>
<feature type="region of interest" description="Disordered" evidence="1">
    <location>
        <begin position="18"/>
        <end position="68"/>
    </location>
</feature>
<evidence type="ECO:0000259" key="2">
    <source>
        <dbReference type="SMART" id="SM00955"/>
    </source>
</evidence>
<evidence type="ECO:0000313" key="4">
    <source>
        <dbReference type="Proteomes" id="UP000001861"/>
    </source>
</evidence>
<dbReference type="OrthoDB" id="2285229at2759"/>
<organism evidence="3 4">
    <name type="scientific">Coprinopsis cinerea (strain Okayama-7 / 130 / ATCC MYA-4618 / FGSC 9003)</name>
    <name type="common">Inky cap fungus</name>
    <name type="synonym">Hormographiella aspergillata</name>
    <dbReference type="NCBI Taxonomy" id="240176"/>
    <lineage>
        <taxon>Eukaryota</taxon>
        <taxon>Fungi</taxon>
        <taxon>Dikarya</taxon>
        <taxon>Basidiomycota</taxon>
        <taxon>Agaricomycotina</taxon>
        <taxon>Agaricomycetes</taxon>
        <taxon>Agaricomycetidae</taxon>
        <taxon>Agaricales</taxon>
        <taxon>Agaricineae</taxon>
        <taxon>Psathyrellaceae</taxon>
        <taxon>Coprinopsis</taxon>
    </lineage>
</organism>
<dbReference type="GO" id="GO:0006402">
    <property type="term" value="P:mRNA catabolic process"/>
    <property type="evidence" value="ECO:0007669"/>
    <property type="project" value="TreeGrafter"/>
</dbReference>
<dbReference type="GO" id="GO:0000175">
    <property type="term" value="F:3'-5'-RNA exonuclease activity"/>
    <property type="evidence" value="ECO:0007669"/>
    <property type="project" value="TreeGrafter"/>
</dbReference>
<dbReference type="KEGG" id="cci:CC1G_07603"/>
<dbReference type="InParanoid" id="A8NUS1"/>
<dbReference type="OMA" id="LRRYMDM"/>
<proteinExistence type="predicted"/>
<dbReference type="AlphaFoldDB" id="A8NUS1"/>
<dbReference type="VEuPathDB" id="FungiDB:CC1G_07603"/>
<dbReference type="SMART" id="SM00955">
    <property type="entry name" value="RNB"/>
    <property type="match status" value="1"/>
</dbReference>
<dbReference type="Pfam" id="PF00773">
    <property type="entry name" value="RNB"/>
    <property type="match status" value="1"/>
</dbReference>
<dbReference type="GeneID" id="6013065"/>
<evidence type="ECO:0000256" key="1">
    <source>
        <dbReference type="SAM" id="MobiDB-lite"/>
    </source>
</evidence>
<comment type="caution">
    <text evidence="3">The sequence shown here is derived from an EMBL/GenBank/DDBJ whole genome shotgun (WGS) entry which is preliminary data.</text>
</comment>
<dbReference type="PANTHER" id="PTHR23355">
    <property type="entry name" value="RIBONUCLEASE"/>
    <property type="match status" value="1"/>
</dbReference>
<sequence>MHRHGAYPLFASASRCIKQPAGRASSQIRARSSKAPQEKPIPAALWSSSSTPAGPVPEKGRKTRKRDRVFEKKEKVDATSLAEKLVQLGERGDLTPTRTLRGEEMRLKDAIKVAAKTSRAGYQSKEKLAYFSQPDSLGAREDELASFLNIPPGSFIETRRNDMETLGIVLGTSTLRNQRVVVTMTSSGDLWQHRAADVSFIIPSYIPANLADRCGISEVPEDDRQLQARMQVLKRLREMIRHLEGTYNKMSKEYSDIYSRVRSPILDQWSETSVSEVVNMLVHSPTPSSIYATHRYLMNNSLHFVARDPYIISQTFDVRPKSEVREIEQVMEWKRMKDGPLEDFARRAMPVLATNRARLAQSSGNPPSMQTVKKNPWTQNDQVIIRFLLNSLRPTRSSQSDPYAIGQIAILRLLYPDAEVIKGDELYDALIDLGVISPWQDMVVMQKRHVPDPEPSPDSKHARKVEELVQRSLTNTISPSADLLGPEDFYPTDPLESVRHDFGEMRAYIIDDVTAKELDDAVSIEPVKGEKGTYWVHAHVANPTSVLPPTHAFALSAMREGTSQYLTHRTIPLFPESLTHNSTSGWSLGSSLKNGKPSRVMTFSAKVNDNGDILDYRVRAGFLKNLKVASYDEVDKQLGYVSPVAITHPFGPPTGQLTREPPTFTEQERKELRLLDKVAGAFRRRRLKEGSVVMSMYTGDIQFGEFPAGSMTPKCTLREFEGFPEFTKYSVYSSDFAEIGGARSLVAEVMKIGSRVASRFGQDHKLPLIRRAMEPAVFLDDAAKEKALSLRSEAGAVPLRNLMPLVSFILPAEYTLEPKQHYALGVTEGEGYCRVTSPLRRALDLVTHWQLHHALLSGKTASHSPARPMFTKEWVERFMASYTVAERSKKSAFELHAQFWRLMFFKRWLNGQFRGLGGTGEVPPVPDTFMADVVSVPRVNEWTRVSASEVSLPEYGLRGILETRRPPAVGSQVKVKVSDIRLGMRPRITFVEA</sequence>
<keyword evidence="4" id="KW-1185">Reference proteome</keyword>
<dbReference type="InterPro" id="IPR050180">
    <property type="entry name" value="RNR_Ribonuclease"/>
</dbReference>
<dbReference type="SUPFAM" id="SSF50249">
    <property type="entry name" value="Nucleic acid-binding proteins"/>
    <property type="match status" value="1"/>
</dbReference>
<dbReference type="GO" id="GO:0003723">
    <property type="term" value="F:RNA binding"/>
    <property type="evidence" value="ECO:0007669"/>
    <property type="project" value="InterPro"/>
</dbReference>
<dbReference type="RefSeq" id="XP_001836520.1">
    <property type="nucleotide sequence ID" value="XM_001836468.1"/>
</dbReference>
<dbReference type="InterPro" id="IPR001900">
    <property type="entry name" value="RNase_II/R"/>
</dbReference>
<evidence type="ECO:0000313" key="3">
    <source>
        <dbReference type="EMBL" id="EAU85333.1"/>
    </source>
</evidence>
<protein>
    <submittedName>
        <fullName evidence="3">Ribonuclease II</fullName>
    </submittedName>
</protein>
<dbReference type="eggNOG" id="KOG2102">
    <property type="taxonomic scope" value="Eukaryota"/>
</dbReference>
<name>A8NUS1_COPC7</name>
<dbReference type="InterPro" id="IPR012340">
    <property type="entry name" value="NA-bd_OB-fold"/>
</dbReference>
<feature type="domain" description="RNB" evidence="2">
    <location>
        <begin position="499"/>
        <end position="857"/>
    </location>
</feature>
<dbReference type="EMBL" id="AACS02000004">
    <property type="protein sequence ID" value="EAU85333.1"/>
    <property type="molecule type" value="Genomic_DNA"/>
</dbReference>